<name>A0ABW0BE14_9ACTN</name>
<evidence type="ECO:0000313" key="2">
    <source>
        <dbReference type="EMBL" id="MFC5175272.1"/>
    </source>
</evidence>
<evidence type="ECO:0000256" key="1">
    <source>
        <dbReference type="SAM" id="Phobius"/>
    </source>
</evidence>
<organism evidence="2 3">
    <name type="scientific">Nocardioides taihuensis</name>
    <dbReference type="NCBI Taxonomy" id="1835606"/>
    <lineage>
        <taxon>Bacteria</taxon>
        <taxon>Bacillati</taxon>
        <taxon>Actinomycetota</taxon>
        <taxon>Actinomycetes</taxon>
        <taxon>Propionibacteriales</taxon>
        <taxon>Nocardioidaceae</taxon>
        <taxon>Nocardioides</taxon>
    </lineage>
</organism>
<dbReference type="EMBL" id="JBHSKD010000002">
    <property type="protein sequence ID" value="MFC5175272.1"/>
    <property type="molecule type" value="Genomic_DNA"/>
</dbReference>
<gene>
    <name evidence="2" type="ORF">ACFPGP_01230</name>
</gene>
<keyword evidence="1" id="KW-1133">Transmembrane helix</keyword>
<protein>
    <recommendedName>
        <fullName evidence="4">Signal transduction histidine kinase subgroup 3 dimerisation and phosphoacceptor domain-containing protein</fullName>
    </recommendedName>
</protein>
<comment type="caution">
    <text evidence="2">The sequence shown here is derived from an EMBL/GenBank/DDBJ whole genome shotgun (WGS) entry which is preliminary data.</text>
</comment>
<evidence type="ECO:0000313" key="3">
    <source>
        <dbReference type="Proteomes" id="UP001596087"/>
    </source>
</evidence>
<feature type="transmembrane region" description="Helical" evidence="1">
    <location>
        <begin position="100"/>
        <end position="119"/>
    </location>
</feature>
<evidence type="ECO:0008006" key="4">
    <source>
        <dbReference type="Google" id="ProtNLM"/>
    </source>
</evidence>
<proteinExistence type="predicted"/>
<keyword evidence="3" id="KW-1185">Reference proteome</keyword>
<dbReference type="Proteomes" id="UP001596087">
    <property type="component" value="Unassembled WGS sequence"/>
</dbReference>
<accession>A0ABW0BE14</accession>
<feature type="transmembrane region" description="Helical" evidence="1">
    <location>
        <begin position="32"/>
        <end position="49"/>
    </location>
</feature>
<keyword evidence="1" id="KW-0812">Transmembrane</keyword>
<sequence>MQTTTSTAAASPVALTPAVPHDELWFRAHPRLALAVVTLLFAGVLALRLSVGEPVDGYSMLFVFPVALAAVAFGARGGLLAGVVGLALVAVWVLARDVDLSVAGWVTRALPLLLLGYLLGRAVDRGQRAEAERRRLEVAAALHREAIEINDSLVQRMSAAKWALEAGRTDSGLEALVEAIGEAHRLVSDLIRRAEMGDHAVVLPRDARP</sequence>
<dbReference type="RefSeq" id="WP_378585770.1">
    <property type="nucleotide sequence ID" value="NZ_JBHSKD010000002.1"/>
</dbReference>
<keyword evidence="1" id="KW-0472">Membrane</keyword>
<feature type="transmembrane region" description="Helical" evidence="1">
    <location>
        <begin position="61"/>
        <end position="94"/>
    </location>
</feature>
<reference evidence="3" key="1">
    <citation type="journal article" date="2019" name="Int. J. Syst. Evol. Microbiol.">
        <title>The Global Catalogue of Microorganisms (GCM) 10K type strain sequencing project: providing services to taxonomists for standard genome sequencing and annotation.</title>
        <authorList>
            <consortium name="The Broad Institute Genomics Platform"/>
            <consortium name="The Broad Institute Genome Sequencing Center for Infectious Disease"/>
            <person name="Wu L."/>
            <person name="Ma J."/>
        </authorList>
    </citation>
    <scope>NUCLEOTIDE SEQUENCE [LARGE SCALE GENOMIC DNA]</scope>
    <source>
        <strain evidence="3">DFY41</strain>
    </source>
</reference>